<feature type="repeat" description="ANK" evidence="1">
    <location>
        <begin position="146"/>
        <end position="168"/>
    </location>
</feature>
<reference evidence="2" key="1">
    <citation type="submission" date="2013-07" db="EMBL/GenBank/DDBJ databases">
        <title>Transcriptome sequencing and developmental regulation of gene expression in Anopheles aquasalis.</title>
        <authorList>
            <consortium name="Brazilian Malaria Network (MCT/CNPq/MS/SCTIE/DECIT/PRONEX 555648/2009-5) and Research Network on Bioactive Molecules from Arthropod Vectors (NAP-MOBIARVE"/>
            <consortium name="University of Sao Paulo)"/>
            <person name="Marinotti O."/>
            <person name="Ribeiro J.M.C."/>
            <person name="Costa-da-Silva A.L."/>
            <person name="Silva M.C.P."/>
            <person name="Lopes A.R."/>
            <person name="Barros M.S."/>
            <person name="Sa-Nunes A."/>
            <person name="Konjin B.B."/>
            <person name="Carvalho E."/>
            <person name="Suesdek L."/>
            <person name="Silva-Neto M.A.C."/>
            <person name="Capurro M.L."/>
        </authorList>
    </citation>
    <scope>NUCLEOTIDE SEQUENCE</scope>
    <source>
        <tissue evidence="2">Whole body</tissue>
    </source>
</reference>
<dbReference type="InterPro" id="IPR002110">
    <property type="entry name" value="Ankyrin_rpt"/>
</dbReference>
<feature type="non-terminal residue" evidence="2">
    <location>
        <position position="1"/>
    </location>
</feature>
<accession>T1E935</accession>
<dbReference type="InterPro" id="IPR036770">
    <property type="entry name" value="Ankyrin_rpt-contain_sf"/>
</dbReference>
<organism evidence="2">
    <name type="scientific">Anopheles aquasalis</name>
    <name type="common">Malaria mosquito</name>
    <dbReference type="NCBI Taxonomy" id="42839"/>
    <lineage>
        <taxon>Eukaryota</taxon>
        <taxon>Metazoa</taxon>
        <taxon>Ecdysozoa</taxon>
        <taxon>Arthropoda</taxon>
        <taxon>Hexapoda</taxon>
        <taxon>Insecta</taxon>
        <taxon>Pterygota</taxon>
        <taxon>Neoptera</taxon>
        <taxon>Endopterygota</taxon>
        <taxon>Diptera</taxon>
        <taxon>Nematocera</taxon>
        <taxon>Culicoidea</taxon>
        <taxon>Culicidae</taxon>
        <taxon>Anophelinae</taxon>
        <taxon>Anopheles</taxon>
    </lineage>
</organism>
<dbReference type="SUPFAM" id="SSF48403">
    <property type="entry name" value="Ankyrin repeat"/>
    <property type="match status" value="1"/>
</dbReference>
<dbReference type="SMART" id="SM00248">
    <property type="entry name" value="ANK"/>
    <property type="match status" value="3"/>
</dbReference>
<dbReference type="Gene3D" id="1.25.40.20">
    <property type="entry name" value="Ankyrin repeat-containing domain"/>
    <property type="match status" value="1"/>
</dbReference>
<sequence length="238" mass="27490">FLIESYKLNLCTGFVFFLAMLTDNLFLKIHTWAQFDHSKAYQCLLDLASNISDVEANKMLHLAIKSNLYEFSKCLIARYNIDFQAGDELKGWNVFHLCVSNQRSFWIDAISYSDTSATFVHGHKDLFRFIILKEKEVDCFGMSDKKGRSILHLAMEYGQVDMVHYILKLKLGIYLSQIGTLTVDALPNITFCYRAIYEKSISLEEKFDYYTILCALAKQIAKILLDKPEELQEVNSAR</sequence>
<dbReference type="EMBL" id="GAMD01001677">
    <property type="protein sequence ID" value="JAA99913.1"/>
    <property type="molecule type" value="mRNA"/>
</dbReference>
<keyword evidence="1" id="KW-0040">ANK repeat</keyword>
<evidence type="ECO:0000313" key="2">
    <source>
        <dbReference type="EMBL" id="JAA99913.1"/>
    </source>
</evidence>
<dbReference type="Pfam" id="PF13606">
    <property type="entry name" value="Ank_3"/>
    <property type="match status" value="1"/>
</dbReference>
<dbReference type="PROSITE" id="PS50297">
    <property type="entry name" value="ANK_REP_REGION"/>
    <property type="match status" value="1"/>
</dbReference>
<evidence type="ECO:0000256" key="1">
    <source>
        <dbReference type="PROSITE-ProRule" id="PRU00023"/>
    </source>
</evidence>
<proteinExistence type="evidence at transcript level"/>
<protein>
    <submittedName>
        <fullName evidence="2">Putative secreted protein</fullName>
    </submittedName>
</protein>
<feature type="non-terminal residue" evidence="2">
    <location>
        <position position="238"/>
    </location>
</feature>
<dbReference type="PROSITE" id="PS50088">
    <property type="entry name" value="ANK_REPEAT"/>
    <property type="match status" value="1"/>
</dbReference>
<dbReference type="AlphaFoldDB" id="T1E935"/>
<name>T1E935_ANOAQ</name>